<dbReference type="OrthoDB" id="2924915at2"/>
<proteinExistence type="predicted"/>
<sequence length="309" mass="33250">MKLTKKLTSLFATFLLLSATLGSANADSLVPSAAIMTEEITGTNDLIKANENGVAENDFNIVNLPSQFDDGILVKNKETGEDLKIGVPNNMNLSKPIITESGSYEYKNDGPVDLILQPTEFGVRSVVNIKDSSAPKEYKFELDLPEGHKVISSADYFGDVPGSELDTEEVFIVDENNIVQSVFGKAWAVDANGADVPTNYEVVDNTLIQTVNFNENTAFPVLADPDWVAIGACSAALVWFVGSNLFVAAKILKVKKYVQALGGFKETAKLIAGATSWEEKLRVGGSALRSLAAEITGVTGMYACTQFFN</sequence>
<accession>A0A544UQB8</accession>
<protein>
    <submittedName>
        <fullName evidence="3">Uncharacterized protein</fullName>
    </submittedName>
</protein>
<feature type="transmembrane region" description="Helical" evidence="1">
    <location>
        <begin position="227"/>
        <end position="247"/>
    </location>
</feature>
<feature type="chain" id="PRO_5022154509" evidence="2">
    <location>
        <begin position="27"/>
        <end position="309"/>
    </location>
</feature>
<organism evidence="3 4">
    <name type="scientific">Lysinibacillus sphaericus</name>
    <name type="common">Bacillus sphaericus</name>
    <dbReference type="NCBI Taxonomy" id="1421"/>
    <lineage>
        <taxon>Bacteria</taxon>
        <taxon>Bacillati</taxon>
        <taxon>Bacillota</taxon>
        <taxon>Bacilli</taxon>
        <taxon>Bacillales</taxon>
        <taxon>Bacillaceae</taxon>
        <taxon>Lysinibacillus</taxon>
    </lineage>
</organism>
<evidence type="ECO:0000313" key="4">
    <source>
        <dbReference type="Proteomes" id="UP000317944"/>
    </source>
</evidence>
<name>A0A544UQB8_LYSSH</name>
<feature type="signal peptide" evidence="2">
    <location>
        <begin position="1"/>
        <end position="26"/>
    </location>
</feature>
<reference evidence="3 4" key="1">
    <citation type="submission" date="2018-03" db="EMBL/GenBank/DDBJ databases">
        <title>Aerobic endospore-forming bacteria genome sequencing and assembly.</title>
        <authorList>
            <person name="Cavalcante D.A."/>
            <person name="Driks A."/>
            <person name="Putonti C."/>
            <person name="De-Souza M.T."/>
        </authorList>
    </citation>
    <scope>NUCLEOTIDE SEQUENCE [LARGE SCALE GENOMIC DNA]</scope>
    <source>
        <strain evidence="3 4">SDF0037</strain>
    </source>
</reference>
<dbReference type="Proteomes" id="UP000317944">
    <property type="component" value="Unassembled WGS sequence"/>
</dbReference>
<comment type="caution">
    <text evidence="3">The sequence shown here is derived from an EMBL/GenBank/DDBJ whole genome shotgun (WGS) entry which is preliminary data.</text>
</comment>
<keyword evidence="2" id="KW-0732">Signal</keyword>
<gene>
    <name evidence="3" type="ORF">C7Y47_07115</name>
</gene>
<dbReference type="RefSeq" id="WP_142508128.1">
    <property type="nucleotide sequence ID" value="NZ_SADV01000004.1"/>
</dbReference>
<evidence type="ECO:0000313" key="3">
    <source>
        <dbReference type="EMBL" id="TQR36041.1"/>
    </source>
</evidence>
<keyword evidence="1" id="KW-1133">Transmembrane helix</keyword>
<dbReference type="EMBL" id="SADV01000004">
    <property type="protein sequence ID" value="TQR36041.1"/>
    <property type="molecule type" value="Genomic_DNA"/>
</dbReference>
<evidence type="ECO:0000256" key="1">
    <source>
        <dbReference type="SAM" id="Phobius"/>
    </source>
</evidence>
<dbReference type="AlphaFoldDB" id="A0A544UQB8"/>
<keyword evidence="1" id="KW-0812">Transmembrane</keyword>
<keyword evidence="1" id="KW-0472">Membrane</keyword>
<evidence type="ECO:0000256" key="2">
    <source>
        <dbReference type="SAM" id="SignalP"/>
    </source>
</evidence>